<dbReference type="EMBL" id="JAPDRK010000005">
    <property type="protein sequence ID" value="KAJ9612543.1"/>
    <property type="molecule type" value="Genomic_DNA"/>
</dbReference>
<keyword evidence="11" id="KW-1185">Reference proteome</keyword>
<comment type="caution">
    <text evidence="10">The sequence shown here is derived from an EMBL/GenBank/DDBJ whole genome shotgun (WGS) entry which is preliminary data.</text>
</comment>
<evidence type="ECO:0000256" key="1">
    <source>
        <dbReference type="ARBA" id="ARBA00001971"/>
    </source>
</evidence>
<dbReference type="InterPro" id="IPR002974">
    <property type="entry name" value="Cyt_P450_E_CYP52_ascomycetes"/>
</dbReference>
<dbReference type="Proteomes" id="UP001172673">
    <property type="component" value="Unassembled WGS sequence"/>
</dbReference>
<evidence type="ECO:0008006" key="12">
    <source>
        <dbReference type="Google" id="ProtNLM"/>
    </source>
</evidence>
<proteinExistence type="inferred from homology"/>
<dbReference type="Gene3D" id="1.10.630.10">
    <property type="entry name" value="Cytochrome P450"/>
    <property type="match status" value="1"/>
</dbReference>
<keyword evidence="5 9" id="KW-0560">Oxidoreductase</keyword>
<gene>
    <name evidence="10" type="ORF">H2200_004140</name>
</gene>
<comment type="similarity">
    <text evidence="2 9">Belongs to the cytochrome P450 family.</text>
</comment>
<dbReference type="GO" id="GO:0020037">
    <property type="term" value="F:heme binding"/>
    <property type="evidence" value="ECO:0007669"/>
    <property type="project" value="InterPro"/>
</dbReference>
<dbReference type="PANTHER" id="PTHR24287:SF1">
    <property type="entry name" value="P450, PUTATIVE (EUROFUNG)-RELATED"/>
    <property type="match status" value="1"/>
</dbReference>
<dbReference type="PANTHER" id="PTHR24287">
    <property type="entry name" value="P450, PUTATIVE (EUROFUNG)-RELATED"/>
    <property type="match status" value="1"/>
</dbReference>
<evidence type="ECO:0000313" key="11">
    <source>
        <dbReference type="Proteomes" id="UP001172673"/>
    </source>
</evidence>
<dbReference type="PRINTS" id="PR00385">
    <property type="entry name" value="P450"/>
</dbReference>
<comment type="cofactor">
    <cofactor evidence="1 8">
        <name>heme</name>
        <dbReference type="ChEBI" id="CHEBI:30413"/>
    </cofactor>
</comment>
<dbReference type="GO" id="GO:0016712">
    <property type="term" value="F:oxidoreductase activity, acting on paired donors, with incorporation or reduction of molecular oxygen, reduced flavin or flavoprotein as one donor, and incorporation of one atom of oxygen"/>
    <property type="evidence" value="ECO:0007669"/>
    <property type="project" value="InterPro"/>
</dbReference>
<evidence type="ECO:0000256" key="4">
    <source>
        <dbReference type="ARBA" id="ARBA00022723"/>
    </source>
</evidence>
<evidence type="ECO:0000256" key="5">
    <source>
        <dbReference type="ARBA" id="ARBA00023002"/>
    </source>
</evidence>
<accession>A0AA39CLT4</accession>
<dbReference type="SUPFAM" id="SSF48264">
    <property type="entry name" value="Cytochrome P450"/>
    <property type="match status" value="1"/>
</dbReference>
<dbReference type="InterPro" id="IPR017972">
    <property type="entry name" value="Cyt_P450_CS"/>
</dbReference>
<sequence>MAIITPLALVFVITLCYKITTHLLRKRHNARQAALLGCLPPADAPRKGLFGIGTLRESIRATRDEWGPIWMHQSINSIGKNVHTVKASIFDYELIITRDVENVQAIFASQAHDWDIGTHRERCFKSLLGPGVMTNRQTKWKHSRRLIRPQFGRDNIADLGLFQRHLNSLLRRIQMADGGWTDKTDLSTLFFNLTLDTGTEFLFGQSVHVQDPIERSKSSLSWDFDAPDLSSFGKHLDEAKHIIDRRGALAKYGWLLRDSAYPDHCKAVQEIVDYFVKKRLSRGRDEEKEAETQTGKSKFVLLNELTKETQDPLELRCELLNVLHASRDTTGSLMGWVFYFLARHPRVFSLLRQEIISTCGEDPTTEVTFAQIWSCRYMVNVLNEVIRIIGIVPMNERAALRDTTLPRGGGPDGTAPVFVPEGTQVLIPTYSMQHREDIWGEDVEEFKPERWENRNSRWDFLPFGGGIRQCIGQQFARTETMFVVVRMVQIFDRIENMEGPGPIKMHHTIENRSGTGVQVRLHLASPSFSGYCEEQKRDLDLRLGDDCDLGLGAERETATL</sequence>
<keyword evidence="3 8" id="KW-0349">Heme</keyword>
<name>A0AA39CLT4_9EURO</name>
<dbReference type="PRINTS" id="PR00464">
    <property type="entry name" value="EP450II"/>
</dbReference>
<dbReference type="Pfam" id="PF00067">
    <property type="entry name" value="p450"/>
    <property type="match status" value="1"/>
</dbReference>
<evidence type="ECO:0000256" key="2">
    <source>
        <dbReference type="ARBA" id="ARBA00010617"/>
    </source>
</evidence>
<dbReference type="PRINTS" id="PR01239">
    <property type="entry name" value="EP450IICYP52"/>
</dbReference>
<dbReference type="AlphaFoldDB" id="A0AA39CLT4"/>
<dbReference type="CDD" id="cd11063">
    <property type="entry name" value="CYP52"/>
    <property type="match status" value="1"/>
</dbReference>
<evidence type="ECO:0000256" key="7">
    <source>
        <dbReference type="ARBA" id="ARBA00023033"/>
    </source>
</evidence>
<dbReference type="InterPro" id="IPR047146">
    <property type="entry name" value="Cyt_P450_E_CYP52_fungi"/>
</dbReference>
<keyword evidence="6 8" id="KW-0408">Iron</keyword>
<dbReference type="PROSITE" id="PS00086">
    <property type="entry name" value="CYTOCHROME_P450"/>
    <property type="match status" value="1"/>
</dbReference>
<feature type="binding site" description="axial binding residue" evidence="8">
    <location>
        <position position="470"/>
    </location>
    <ligand>
        <name>heme</name>
        <dbReference type="ChEBI" id="CHEBI:30413"/>
    </ligand>
    <ligandPart>
        <name>Fe</name>
        <dbReference type="ChEBI" id="CHEBI:18248"/>
    </ligandPart>
</feature>
<protein>
    <recommendedName>
        <fullName evidence="12">Cytochrome P450</fullName>
    </recommendedName>
</protein>
<organism evidence="10 11">
    <name type="scientific">Cladophialophora chaetospira</name>
    <dbReference type="NCBI Taxonomy" id="386627"/>
    <lineage>
        <taxon>Eukaryota</taxon>
        <taxon>Fungi</taxon>
        <taxon>Dikarya</taxon>
        <taxon>Ascomycota</taxon>
        <taxon>Pezizomycotina</taxon>
        <taxon>Eurotiomycetes</taxon>
        <taxon>Chaetothyriomycetidae</taxon>
        <taxon>Chaetothyriales</taxon>
        <taxon>Herpotrichiellaceae</taxon>
        <taxon>Cladophialophora</taxon>
    </lineage>
</organism>
<evidence type="ECO:0000256" key="3">
    <source>
        <dbReference type="ARBA" id="ARBA00022617"/>
    </source>
</evidence>
<evidence type="ECO:0000256" key="9">
    <source>
        <dbReference type="RuleBase" id="RU000461"/>
    </source>
</evidence>
<evidence type="ECO:0000256" key="6">
    <source>
        <dbReference type="ARBA" id="ARBA00023004"/>
    </source>
</evidence>
<keyword evidence="4 8" id="KW-0479">Metal-binding</keyword>
<reference evidence="10" key="1">
    <citation type="submission" date="2022-10" db="EMBL/GenBank/DDBJ databases">
        <title>Culturing micro-colonial fungi from biological soil crusts in the Mojave desert and describing Neophaeococcomyces mojavensis, and introducing the new genera and species Taxawa tesnikishii.</title>
        <authorList>
            <person name="Kurbessoian T."/>
            <person name="Stajich J.E."/>
        </authorList>
    </citation>
    <scope>NUCLEOTIDE SEQUENCE</scope>
    <source>
        <strain evidence="10">TK_41</strain>
    </source>
</reference>
<evidence type="ECO:0000256" key="8">
    <source>
        <dbReference type="PIRSR" id="PIRSR602402-1"/>
    </source>
</evidence>
<dbReference type="GO" id="GO:0005506">
    <property type="term" value="F:iron ion binding"/>
    <property type="evidence" value="ECO:0007669"/>
    <property type="project" value="InterPro"/>
</dbReference>
<evidence type="ECO:0000313" key="10">
    <source>
        <dbReference type="EMBL" id="KAJ9612543.1"/>
    </source>
</evidence>
<dbReference type="InterPro" id="IPR002402">
    <property type="entry name" value="Cyt_P450_E_grp-II"/>
</dbReference>
<dbReference type="InterPro" id="IPR036396">
    <property type="entry name" value="Cyt_P450_sf"/>
</dbReference>
<keyword evidence="7 9" id="KW-0503">Monooxygenase</keyword>
<dbReference type="InterPro" id="IPR001128">
    <property type="entry name" value="Cyt_P450"/>
</dbReference>